<comment type="caution">
    <text evidence="3">The sequence shown here is derived from an EMBL/GenBank/DDBJ whole genome shotgun (WGS) entry which is preliminary data.</text>
</comment>
<proteinExistence type="predicted"/>
<dbReference type="GO" id="GO:0016197">
    <property type="term" value="P:endosomal transport"/>
    <property type="evidence" value="ECO:0007669"/>
    <property type="project" value="TreeGrafter"/>
</dbReference>
<dbReference type="Gene3D" id="3.40.50.150">
    <property type="entry name" value="Vaccinia Virus protein VP39"/>
    <property type="match status" value="1"/>
</dbReference>
<keyword evidence="1" id="KW-0812">Transmembrane</keyword>
<keyword evidence="4" id="KW-1185">Reference proteome</keyword>
<evidence type="ECO:0000313" key="4">
    <source>
        <dbReference type="Proteomes" id="UP000242188"/>
    </source>
</evidence>
<evidence type="ECO:0000313" key="3">
    <source>
        <dbReference type="EMBL" id="OWF42172.1"/>
    </source>
</evidence>
<dbReference type="GO" id="GO:0005794">
    <property type="term" value="C:Golgi apparatus"/>
    <property type="evidence" value="ECO:0007669"/>
    <property type="project" value="TreeGrafter"/>
</dbReference>
<dbReference type="Pfam" id="PF05050">
    <property type="entry name" value="Methyltransf_21"/>
    <property type="match status" value="1"/>
</dbReference>
<organism evidence="3 4">
    <name type="scientific">Mizuhopecten yessoensis</name>
    <name type="common">Japanese scallop</name>
    <name type="synonym">Patinopecten yessoensis</name>
    <dbReference type="NCBI Taxonomy" id="6573"/>
    <lineage>
        <taxon>Eukaryota</taxon>
        <taxon>Metazoa</taxon>
        <taxon>Spiralia</taxon>
        <taxon>Lophotrochozoa</taxon>
        <taxon>Mollusca</taxon>
        <taxon>Bivalvia</taxon>
        <taxon>Autobranchia</taxon>
        <taxon>Pteriomorphia</taxon>
        <taxon>Pectinida</taxon>
        <taxon>Pectinoidea</taxon>
        <taxon>Pectinidae</taxon>
        <taxon>Mizuhopecten</taxon>
    </lineage>
</organism>
<dbReference type="Proteomes" id="UP000242188">
    <property type="component" value="Unassembled WGS sequence"/>
</dbReference>
<dbReference type="GO" id="GO:0006888">
    <property type="term" value="P:endoplasmic reticulum to Golgi vesicle-mediated transport"/>
    <property type="evidence" value="ECO:0007669"/>
    <property type="project" value="TreeGrafter"/>
</dbReference>
<feature type="transmembrane region" description="Helical" evidence="1">
    <location>
        <begin position="12"/>
        <end position="32"/>
    </location>
</feature>
<sequence>MLLGRRKTLRICSYGGVLVTIFLLFSVLQVLVSRDNESIGIVTVTNTRVFAHDTELTILDYSAADDRLVNHVRNTLIQPYQGTPDMQYNLTMIKPNSDYSRGQSKIIDEHLQKKYVGYYIDVGAGDGESNSVTLFFEKERSYNGLLIEPYPGRYMTLLTKNRRANTLQACVRTNKTGSLKEYLAVKQTTSSIVPCLWMETIVAATGKNTIDVLSINVREQELEILGAIPFDKLNISVVSIEFSHNSSAYLDVIRFMSNINYVAIHQFVYHPLHKVDVVFAKKSKVKK</sequence>
<gene>
    <name evidence="3" type="ORF">KP79_PYT20047</name>
</gene>
<evidence type="ECO:0000259" key="2">
    <source>
        <dbReference type="Pfam" id="PF05050"/>
    </source>
</evidence>
<dbReference type="OrthoDB" id="6352234at2759"/>
<dbReference type="InterPro" id="IPR006342">
    <property type="entry name" value="FkbM_mtfrase"/>
</dbReference>
<dbReference type="GO" id="GO:0031902">
    <property type="term" value="C:late endosome membrane"/>
    <property type="evidence" value="ECO:0007669"/>
    <property type="project" value="TreeGrafter"/>
</dbReference>
<feature type="domain" description="Methyltransferase FkbM" evidence="2">
    <location>
        <begin position="121"/>
        <end position="261"/>
    </location>
</feature>
<dbReference type="EMBL" id="NEDP02005315">
    <property type="protein sequence ID" value="OWF42172.1"/>
    <property type="molecule type" value="Genomic_DNA"/>
</dbReference>
<accession>A0A210Q0B9</accession>
<reference evidence="3 4" key="1">
    <citation type="journal article" date="2017" name="Nat. Ecol. Evol.">
        <title>Scallop genome provides insights into evolution of bilaterian karyotype and development.</title>
        <authorList>
            <person name="Wang S."/>
            <person name="Zhang J."/>
            <person name="Jiao W."/>
            <person name="Li J."/>
            <person name="Xun X."/>
            <person name="Sun Y."/>
            <person name="Guo X."/>
            <person name="Huan P."/>
            <person name="Dong B."/>
            <person name="Zhang L."/>
            <person name="Hu X."/>
            <person name="Sun X."/>
            <person name="Wang J."/>
            <person name="Zhao C."/>
            <person name="Wang Y."/>
            <person name="Wang D."/>
            <person name="Huang X."/>
            <person name="Wang R."/>
            <person name="Lv J."/>
            <person name="Li Y."/>
            <person name="Zhang Z."/>
            <person name="Liu B."/>
            <person name="Lu W."/>
            <person name="Hui Y."/>
            <person name="Liang J."/>
            <person name="Zhou Z."/>
            <person name="Hou R."/>
            <person name="Li X."/>
            <person name="Liu Y."/>
            <person name="Li H."/>
            <person name="Ning X."/>
            <person name="Lin Y."/>
            <person name="Zhao L."/>
            <person name="Xing Q."/>
            <person name="Dou J."/>
            <person name="Li Y."/>
            <person name="Mao J."/>
            <person name="Guo H."/>
            <person name="Dou H."/>
            <person name="Li T."/>
            <person name="Mu C."/>
            <person name="Jiang W."/>
            <person name="Fu Q."/>
            <person name="Fu X."/>
            <person name="Miao Y."/>
            <person name="Liu J."/>
            <person name="Yu Q."/>
            <person name="Li R."/>
            <person name="Liao H."/>
            <person name="Li X."/>
            <person name="Kong Y."/>
            <person name="Jiang Z."/>
            <person name="Chourrout D."/>
            <person name="Li R."/>
            <person name="Bao Z."/>
        </authorList>
    </citation>
    <scope>NUCLEOTIDE SEQUENCE [LARGE SCALE GENOMIC DNA]</scope>
    <source>
        <strain evidence="3 4">PY_sf001</strain>
    </source>
</reference>
<dbReference type="PANTHER" id="PTHR34009:SF2">
    <property type="entry name" value="PROTEIN STAR"/>
    <property type="match status" value="1"/>
</dbReference>
<dbReference type="PANTHER" id="PTHR34009">
    <property type="entry name" value="PROTEIN STAR"/>
    <property type="match status" value="1"/>
</dbReference>
<evidence type="ECO:0000256" key="1">
    <source>
        <dbReference type="SAM" id="Phobius"/>
    </source>
</evidence>
<dbReference type="AlphaFoldDB" id="A0A210Q0B9"/>
<keyword evidence="1" id="KW-0472">Membrane</keyword>
<dbReference type="InterPro" id="IPR053202">
    <property type="entry name" value="EGF_Rcpt_Signaling_Reg"/>
</dbReference>
<name>A0A210Q0B9_MIZYE</name>
<keyword evidence="1" id="KW-1133">Transmembrane helix</keyword>
<dbReference type="GO" id="GO:0005789">
    <property type="term" value="C:endoplasmic reticulum membrane"/>
    <property type="evidence" value="ECO:0007669"/>
    <property type="project" value="TreeGrafter"/>
</dbReference>
<protein>
    <submittedName>
        <fullName evidence="3">Protein Star</fullName>
    </submittedName>
</protein>
<dbReference type="InterPro" id="IPR029063">
    <property type="entry name" value="SAM-dependent_MTases_sf"/>
</dbReference>
<dbReference type="GO" id="GO:0005886">
    <property type="term" value="C:plasma membrane"/>
    <property type="evidence" value="ECO:0007669"/>
    <property type="project" value="TreeGrafter"/>
</dbReference>